<keyword evidence="3" id="KW-1185">Reference proteome</keyword>
<evidence type="ECO:0008006" key="4">
    <source>
        <dbReference type="Google" id="ProtNLM"/>
    </source>
</evidence>
<feature type="compositionally biased region" description="Basic and acidic residues" evidence="1">
    <location>
        <begin position="150"/>
        <end position="160"/>
    </location>
</feature>
<sequence length="491" mass="53790">MHFGFVATIIVSPNATKAHQVWALKVDVSCFSTTTINLSTNPYAKMSTRQPFVPTRAPSRVGSLSSSTQDKPSDGRFDFVTSLNDTQAAENPRPQSDSVPPANDRTSPTNASTPSIISGINKPLNLAGFGKRRNKPDLQGFAAAAAKPRRSFERTGRPRSPDGTQDQRPFTPFVTQSLARAPRHSSPSRLQTSASANEFSSNQAHISTSRVSGDDSGAVGDHLGPHAHNSGAVPNLRILSRPSLERIPEAATEDDSGGEVQYLGVGKTVARLEAQVQGSLRRPSKRAERPEPEVEDELDYGIPGKRYRTDHVAHGRDMEDPRYDGSSPRSSPMYPRDSEEPGRPAQHPQRGLTEFDGGQYTHPQPDTVTPEDNALRRLLGQELDKVVEEHLDAYNEAKKKWSECSMEEWQAGADEMAAKFAKMIDFVKEHMTTKMGLYTMLHANVTNHRAVLSDREKMLKEAQEELVRSGGKVVGATSATSKRLSENTTAK</sequence>
<feature type="compositionally biased region" description="Polar residues" evidence="1">
    <location>
        <begin position="185"/>
        <end position="211"/>
    </location>
</feature>
<evidence type="ECO:0000256" key="1">
    <source>
        <dbReference type="SAM" id="MobiDB-lite"/>
    </source>
</evidence>
<dbReference type="OrthoDB" id="3261714at2759"/>
<evidence type="ECO:0000313" key="3">
    <source>
        <dbReference type="Proteomes" id="UP000813824"/>
    </source>
</evidence>
<feature type="compositionally biased region" description="Polar residues" evidence="1">
    <location>
        <begin position="477"/>
        <end position="491"/>
    </location>
</feature>
<feature type="compositionally biased region" description="Basic and acidic residues" evidence="1">
    <location>
        <begin position="307"/>
        <end position="323"/>
    </location>
</feature>
<feature type="region of interest" description="Disordered" evidence="1">
    <location>
        <begin position="274"/>
        <end position="368"/>
    </location>
</feature>
<dbReference type="EMBL" id="JAEVFJ010000010">
    <property type="protein sequence ID" value="KAH8102317.1"/>
    <property type="molecule type" value="Genomic_DNA"/>
</dbReference>
<dbReference type="Proteomes" id="UP000813824">
    <property type="component" value="Unassembled WGS sequence"/>
</dbReference>
<reference evidence="2" key="1">
    <citation type="journal article" date="2021" name="New Phytol.">
        <title>Evolutionary innovations through gain and loss of genes in the ectomycorrhizal Boletales.</title>
        <authorList>
            <person name="Wu G."/>
            <person name="Miyauchi S."/>
            <person name="Morin E."/>
            <person name="Kuo A."/>
            <person name="Drula E."/>
            <person name="Varga T."/>
            <person name="Kohler A."/>
            <person name="Feng B."/>
            <person name="Cao Y."/>
            <person name="Lipzen A."/>
            <person name="Daum C."/>
            <person name="Hundley H."/>
            <person name="Pangilinan J."/>
            <person name="Johnson J."/>
            <person name="Barry K."/>
            <person name="LaButti K."/>
            <person name="Ng V."/>
            <person name="Ahrendt S."/>
            <person name="Min B."/>
            <person name="Choi I.G."/>
            <person name="Park H."/>
            <person name="Plett J.M."/>
            <person name="Magnuson J."/>
            <person name="Spatafora J.W."/>
            <person name="Nagy L.G."/>
            <person name="Henrissat B."/>
            <person name="Grigoriev I.V."/>
            <person name="Yang Z.L."/>
            <person name="Xu J."/>
            <person name="Martin F.M."/>
        </authorList>
    </citation>
    <scope>NUCLEOTIDE SEQUENCE</scope>
    <source>
        <strain evidence="2">KKN 215</strain>
    </source>
</reference>
<organism evidence="2 3">
    <name type="scientific">Cristinia sonorae</name>
    <dbReference type="NCBI Taxonomy" id="1940300"/>
    <lineage>
        <taxon>Eukaryota</taxon>
        <taxon>Fungi</taxon>
        <taxon>Dikarya</taxon>
        <taxon>Basidiomycota</taxon>
        <taxon>Agaricomycotina</taxon>
        <taxon>Agaricomycetes</taxon>
        <taxon>Agaricomycetidae</taxon>
        <taxon>Agaricales</taxon>
        <taxon>Pleurotineae</taxon>
        <taxon>Stephanosporaceae</taxon>
        <taxon>Cristinia</taxon>
    </lineage>
</organism>
<accession>A0A8K0USE3</accession>
<gene>
    <name evidence="2" type="ORF">BXZ70DRAFT_68520</name>
</gene>
<proteinExistence type="predicted"/>
<dbReference type="AlphaFoldDB" id="A0A8K0USE3"/>
<feature type="compositionally biased region" description="Polar residues" evidence="1">
    <location>
        <begin position="162"/>
        <end position="178"/>
    </location>
</feature>
<feature type="region of interest" description="Disordered" evidence="1">
    <location>
        <begin position="472"/>
        <end position="491"/>
    </location>
</feature>
<name>A0A8K0USE3_9AGAR</name>
<protein>
    <recommendedName>
        <fullName evidence="4">Extracellular mutant protein 11 C-terminal domain-containing protein</fullName>
    </recommendedName>
</protein>
<feature type="region of interest" description="Disordered" evidence="1">
    <location>
        <begin position="49"/>
        <end position="120"/>
    </location>
</feature>
<comment type="caution">
    <text evidence="2">The sequence shown here is derived from an EMBL/GenBank/DDBJ whole genome shotgun (WGS) entry which is preliminary data.</text>
</comment>
<evidence type="ECO:0000313" key="2">
    <source>
        <dbReference type="EMBL" id="KAH8102317.1"/>
    </source>
</evidence>
<feature type="region of interest" description="Disordered" evidence="1">
    <location>
        <begin position="142"/>
        <end position="237"/>
    </location>
</feature>
<feature type="compositionally biased region" description="Polar residues" evidence="1">
    <location>
        <begin position="81"/>
        <end position="118"/>
    </location>
</feature>